<dbReference type="OrthoDB" id="2146345at2"/>
<dbReference type="EMBL" id="NGJX01000012">
    <property type="protein sequence ID" value="RSU00371.1"/>
    <property type="molecule type" value="Genomic_DNA"/>
</dbReference>
<name>A0A369ARY2_9ENTE</name>
<dbReference type="Proteomes" id="UP000288197">
    <property type="component" value="Unassembled WGS sequence"/>
</dbReference>
<dbReference type="RefSeq" id="WP_114290210.1">
    <property type="nucleotide sequence ID" value="NZ_CP081461.1"/>
</dbReference>
<dbReference type="AlphaFoldDB" id="A0A369ARY2"/>
<evidence type="ECO:0000313" key="1">
    <source>
        <dbReference type="EMBL" id="RSU00371.1"/>
    </source>
</evidence>
<keyword evidence="2" id="KW-1185">Reference proteome</keyword>
<evidence type="ECO:0000313" key="2">
    <source>
        <dbReference type="Proteomes" id="UP000288197"/>
    </source>
</evidence>
<proteinExistence type="predicted"/>
<reference evidence="1 2" key="1">
    <citation type="submission" date="2017-05" db="EMBL/GenBank/DDBJ databases">
        <title>Vagococcus spp. assemblies.</title>
        <authorList>
            <person name="Gulvik C.A."/>
        </authorList>
    </citation>
    <scope>NUCLEOTIDE SEQUENCE [LARGE SCALE GENOMIC DNA]</scope>
    <source>
        <strain evidence="1 2">NCFB 2497</strain>
    </source>
</reference>
<gene>
    <name evidence="1" type="ORF">CBF32_10940</name>
</gene>
<organism evidence="1 2">
    <name type="scientific">Vagococcus fluvialis</name>
    <dbReference type="NCBI Taxonomy" id="2738"/>
    <lineage>
        <taxon>Bacteria</taxon>
        <taxon>Bacillati</taxon>
        <taxon>Bacillota</taxon>
        <taxon>Bacilli</taxon>
        <taxon>Lactobacillales</taxon>
        <taxon>Enterococcaceae</taxon>
        <taxon>Vagococcus</taxon>
    </lineage>
</organism>
<dbReference type="GeneID" id="63147115"/>
<sequence>MENPYVEKINLLISGELEELVIEKPDFFEFREAWLAHPEKNNLKGEAGLGGKVIYRKILEN</sequence>
<comment type="caution">
    <text evidence="1">The sequence shown here is derived from an EMBL/GenBank/DDBJ whole genome shotgun (WGS) entry which is preliminary data.</text>
</comment>
<protein>
    <submittedName>
        <fullName evidence="1">Uncharacterized protein</fullName>
    </submittedName>
</protein>
<accession>A0A369ARY2</accession>